<proteinExistence type="predicted"/>
<dbReference type="EMBL" id="CP016591">
    <property type="protein sequence ID" value="ANY19875.1"/>
    <property type="molecule type" value="Genomic_DNA"/>
</dbReference>
<dbReference type="STRING" id="692370.A6F68_01358"/>
<evidence type="ECO:0000313" key="2">
    <source>
        <dbReference type="Proteomes" id="UP000092932"/>
    </source>
</evidence>
<keyword evidence="2" id="KW-1185">Reference proteome</keyword>
<dbReference type="Proteomes" id="UP000092932">
    <property type="component" value="Chromosome"/>
</dbReference>
<evidence type="ECO:0008006" key="3">
    <source>
        <dbReference type="Google" id="ProtNLM"/>
    </source>
</evidence>
<accession>A0A1B2ACU4</accession>
<gene>
    <name evidence="1" type="ORF">A6F68_01358</name>
</gene>
<organism evidence="1 2">
    <name type="scientific">Tsuneonella dongtanensis</name>
    <dbReference type="NCBI Taxonomy" id="692370"/>
    <lineage>
        <taxon>Bacteria</taxon>
        <taxon>Pseudomonadati</taxon>
        <taxon>Pseudomonadota</taxon>
        <taxon>Alphaproteobacteria</taxon>
        <taxon>Sphingomonadales</taxon>
        <taxon>Erythrobacteraceae</taxon>
        <taxon>Tsuneonella</taxon>
    </lineage>
</organism>
<dbReference type="RefSeq" id="WP_198152699.1">
    <property type="nucleotide sequence ID" value="NZ_CP016591.1"/>
</dbReference>
<dbReference type="AlphaFoldDB" id="A0A1B2ACU4"/>
<dbReference type="KEGG" id="ado:A6F68_01358"/>
<evidence type="ECO:0000313" key="1">
    <source>
        <dbReference type="EMBL" id="ANY19875.1"/>
    </source>
</evidence>
<dbReference type="PATRIC" id="fig|692370.5.peg.1373"/>
<reference evidence="1 2" key="1">
    <citation type="submission" date="2016-07" db="EMBL/GenBank/DDBJ databases">
        <title>Complete genome sequence of Altererythrobacter dongtanensis KCTC 22672, a type strain with esterase isolated from tidal flat.</title>
        <authorList>
            <person name="Cheng H."/>
            <person name="Wu Y.-H."/>
            <person name="Zhou P."/>
            <person name="Huo Y.-Y."/>
            <person name="Wang C.-S."/>
            <person name="Xu X.-W."/>
        </authorList>
    </citation>
    <scope>NUCLEOTIDE SEQUENCE [LARGE SCALE GENOMIC DNA]</scope>
    <source>
        <strain evidence="1 2">KCTC 22672</strain>
    </source>
</reference>
<name>A0A1B2ACU4_9SPHN</name>
<sequence>MTLGACATVPPASDSLDAIGRDYVLLQLTIGEKEEGYIDAYYGPETAMAQAKADAPAATLDSLSARVAWLETRVAPFTDDGKAALTLEERRARFLAAQLVAARTRLRMMRGETLSFADEAEGLFGVRPELPPLESFDPLVDRIEALVPGEGPIWQRLESFRSRFNVPADKVEPVMVAAIAECKRRSGAYIAMPAHENFELALVTDKPWGGYNYYQGKARSKIEINTDLPIRLDRAIDLGCHEGYPGHHVYNALLERELVDERGWPEFAVYPLYSPQSFIAEGSANYGIELAFPGKEALAYNRDVLAPIAGISGEGLDRFLELGDLTGKLRGAQYTIAARFLAGEIDEAAASELLQRYNLVSPERAKQSLRFIKSYRSYIINYGLGLDMVRGYVEAAGPGQDVRWRRMEQLLSMPMLPSDLTVR</sequence>
<protein>
    <recommendedName>
        <fullName evidence="3">DUF885 domain-containing protein</fullName>
    </recommendedName>
</protein>